<organism evidence="1 2">
    <name type="scientific">Racocetra persica</name>
    <dbReference type="NCBI Taxonomy" id="160502"/>
    <lineage>
        <taxon>Eukaryota</taxon>
        <taxon>Fungi</taxon>
        <taxon>Fungi incertae sedis</taxon>
        <taxon>Mucoromycota</taxon>
        <taxon>Glomeromycotina</taxon>
        <taxon>Glomeromycetes</taxon>
        <taxon>Diversisporales</taxon>
        <taxon>Gigasporaceae</taxon>
        <taxon>Racocetra</taxon>
    </lineage>
</organism>
<gene>
    <name evidence="1" type="ORF">RPERSI_LOCUS14807</name>
</gene>
<dbReference type="Proteomes" id="UP000789920">
    <property type="component" value="Unassembled WGS sequence"/>
</dbReference>
<keyword evidence="2" id="KW-1185">Reference proteome</keyword>
<comment type="caution">
    <text evidence="1">The sequence shown here is derived from an EMBL/GenBank/DDBJ whole genome shotgun (WGS) entry which is preliminary data.</text>
</comment>
<proteinExistence type="predicted"/>
<accession>A0ACA9QL51</accession>
<name>A0ACA9QL51_9GLOM</name>
<feature type="non-terminal residue" evidence="1">
    <location>
        <position position="265"/>
    </location>
</feature>
<dbReference type="EMBL" id="CAJVQC010034731">
    <property type="protein sequence ID" value="CAG8757182.1"/>
    <property type="molecule type" value="Genomic_DNA"/>
</dbReference>
<evidence type="ECO:0000313" key="1">
    <source>
        <dbReference type="EMBL" id="CAG8757182.1"/>
    </source>
</evidence>
<reference evidence="1" key="1">
    <citation type="submission" date="2021-06" db="EMBL/GenBank/DDBJ databases">
        <authorList>
            <person name="Kallberg Y."/>
            <person name="Tangrot J."/>
            <person name="Rosling A."/>
        </authorList>
    </citation>
    <scope>NUCLEOTIDE SEQUENCE</scope>
    <source>
        <strain evidence="1">MA461A</strain>
    </source>
</reference>
<evidence type="ECO:0000313" key="2">
    <source>
        <dbReference type="Proteomes" id="UP000789920"/>
    </source>
</evidence>
<protein>
    <submittedName>
        <fullName evidence="1">33484_t:CDS:1</fullName>
    </submittedName>
</protein>
<feature type="non-terminal residue" evidence="1">
    <location>
        <position position="1"/>
    </location>
</feature>
<sequence>NSMFKREAKFIELLARDHDGNVGITPSSSLKCNQLPTNKDGFLIKTNDFVIQLFERLPPKSVYVDHNFTSDQLNQYNIFKESEPDEFLQIKYLKCPEKTDPRLAIPECHLESESFHSETINIYLYKTICAHPNILDEYHLGYLKTYYPGSQKFMHPSIPVDSQINLNPGQCLIRAVTFGVINPMIPGYWKCCRKQLNSSGCLDSIDLKDSTVAAMDLAQVKDVNTYMTCASIKLANSLVVQFAKTVVKKDAEIAKDPRSRKDVFF</sequence>